<evidence type="ECO:0000256" key="3">
    <source>
        <dbReference type="ARBA" id="ARBA00022692"/>
    </source>
</evidence>
<comment type="subcellular location">
    <subcellularLocation>
        <location evidence="1">Membrane</location>
        <topology evidence="1">Multi-pass membrane protein</topology>
    </subcellularLocation>
</comment>
<accession>V8C8B0</accession>
<feature type="transmembrane region" description="Helical" evidence="6">
    <location>
        <begin position="20"/>
        <end position="44"/>
    </location>
</feature>
<gene>
    <name evidence="8" type="ORF">HMPREF2086_01116</name>
</gene>
<dbReference type="PATRIC" id="fig|1357400.3.peg.1515"/>
<feature type="transmembrane region" description="Helical" evidence="6">
    <location>
        <begin position="449"/>
        <end position="471"/>
    </location>
</feature>
<feature type="transmembrane region" description="Helical" evidence="6">
    <location>
        <begin position="333"/>
        <end position="360"/>
    </location>
</feature>
<feature type="transmembrane region" description="Helical" evidence="6">
    <location>
        <begin position="224"/>
        <end position="250"/>
    </location>
</feature>
<feature type="transmembrane region" description="Helical" evidence="6">
    <location>
        <begin position="366"/>
        <end position="399"/>
    </location>
</feature>
<evidence type="ECO:0000256" key="5">
    <source>
        <dbReference type="ARBA" id="ARBA00023136"/>
    </source>
</evidence>
<comment type="caution">
    <text evidence="8">The sequence shown here is derived from an EMBL/GenBank/DDBJ whole genome shotgun (WGS) entry which is preliminary data.</text>
</comment>
<dbReference type="EMBL" id="AZJI01000005">
    <property type="protein sequence ID" value="ETD23317.1"/>
    <property type="molecule type" value="Genomic_DNA"/>
</dbReference>
<feature type="transmembrane region" description="Helical" evidence="6">
    <location>
        <begin position="51"/>
        <end position="70"/>
    </location>
</feature>
<keyword evidence="5 6" id="KW-0472">Membrane</keyword>
<sequence>MHFRWHSKRHTHLEHSAKFALKGAFAISLGLIFALLCAIISALISIYYFDASAQVGAFMGILCLLIILWTNQALPLGIVSLLPIVLFPAFGILDVKSATSNYANPIIFLFLGGFMLATAVEKIGLHRIIAKAFLSHFPPTPKGVITALGVASVALGSALSNSTVALLLIPVALSVSKDVVLKTRFLLSVAFGASISGITTPIGTPPNLIFIGFLETVGFEGIGFMTWIMMMLPLTICMLYAMVKVLSFGLPNETLQIEVFKEIGVSFAHKRLLVMLAFLLILLLLNSPIKPFYDGLGLNENVVLLFFGLLMFVPKVGFLQWEDSKQIPYEINFLFGAGFCVAMAISEMHLGSAFAPIFSYLSSLPILVFILLLCLLVLVLSMFISSTALIAILLSIIFASTKGFLDAQMQSLVMLIATICVGFSFMFPISTPPNAIVFSKGGIKIWDMFRFGIVLSGVGIVLLIAFAMLYWRWFL</sequence>
<dbReference type="PANTHER" id="PTHR10283:SF82">
    <property type="entry name" value="SOLUTE CARRIER FAMILY 13 MEMBER 2"/>
    <property type="match status" value="1"/>
</dbReference>
<evidence type="ECO:0000313" key="8">
    <source>
        <dbReference type="EMBL" id="ETD23317.1"/>
    </source>
</evidence>
<dbReference type="Pfam" id="PF03600">
    <property type="entry name" value="CitMHS"/>
    <property type="match status" value="1"/>
</dbReference>
<organism evidence="8 9">
    <name type="scientific">Helicobacter macacae MIT 99-5501</name>
    <dbReference type="NCBI Taxonomy" id="1357400"/>
    <lineage>
        <taxon>Bacteria</taxon>
        <taxon>Pseudomonadati</taxon>
        <taxon>Campylobacterota</taxon>
        <taxon>Epsilonproteobacteria</taxon>
        <taxon>Campylobacterales</taxon>
        <taxon>Helicobacteraceae</taxon>
        <taxon>Helicobacter</taxon>
    </lineage>
</organism>
<feature type="transmembrane region" description="Helical" evidence="6">
    <location>
        <begin position="411"/>
        <end position="429"/>
    </location>
</feature>
<feature type="transmembrane region" description="Helical" evidence="6">
    <location>
        <begin position="271"/>
        <end position="289"/>
    </location>
</feature>
<dbReference type="InterPro" id="IPR004680">
    <property type="entry name" value="Cit_transptr-like_dom"/>
</dbReference>
<dbReference type="Proteomes" id="UP000018731">
    <property type="component" value="Unassembled WGS sequence"/>
</dbReference>
<evidence type="ECO:0000259" key="7">
    <source>
        <dbReference type="Pfam" id="PF03600"/>
    </source>
</evidence>
<keyword evidence="2" id="KW-0813">Transport</keyword>
<dbReference type="AlphaFoldDB" id="V8C8B0"/>
<evidence type="ECO:0000256" key="2">
    <source>
        <dbReference type="ARBA" id="ARBA00022448"/>
    </source>
</evidence>
<reference evidence="8 9" key="1">
    <citation type="journal article" date="2014" name="Genome Announc.">
        <title>Draft genome sequences of six enterohepatic helicobacter species isolated from humans and one from rhesus macaques.</title>
        <authorList>
            <person name="Shen Z."/>
            <person name="Sheh A."/>
            <person name="Young S.K."/>
            <person name="Abouelliel A."/>
            <person name="Ward D.V."/>
            <person name="Earl A.M."/>
            <person name="Fox J.G."/>
        </authorList>
    </citation>
    <scope>NUCLEOTIDE SEQUENCE [LARGE SCALE GENOMIC DNA]</scope>
    <source>
        <strain evidence="8 9">MIT 99-5501</strain>
    </source>
</reference>
<evidence type="ECO:0000256" key="4">
    <source>
        <dbReference type="ARBA" id="ARBA00022989"/>
    </source>
</evidence>
<dbReference type="OrthoDB" id="9766267at2"/>
<feature type="transmembrane region" description="Helical" evidence="6">
    <location>
        <begin position="76"/>
        <end position="93"/>
    </location>
</feature>
<protein>
    <recommendedName>
        <fullName evidence="7">Citrate transporter-like domain-containing protein</fullName>
    </recommendedName>
</protein>
<feature type="transmembrane region" description="Helical" evidence="6">
    <location>
        <begin position="105"/>
        <end position="125"/>
    </location>
</feature>
<keyword evidence="9" id="KW-1185">Reference proteome</keyword>
<evidence type="ECO:0000313" key="9">
    <source>
        <dbReference type="Proteomes" id="UP000018731"/>
    </source>
</evidence>
<keyword evidence="3 6" id="KW-0812">Transmembrane</keyword>
<name>V8C8B0_9HELI</name>
<feature type="transmembrane region" description="Helical" evidence="6">
    <location>
        <begin position="301"/>
        <end position="321"/>
    </location>
</feature>
<keyword evidence="4 6" id="KW-1133">Transmembrane helix</keyword>
<evidence type="ECO:0000256" key="6">
    <source>
        <dbReference type="SAM" id="Phobius"/>
    </source>
</evidence>
<dbReference type="GO" id="GO:0022857">
    <property type="term" value="F:transmembrane transporter activity"/>
    <property type="evidence" value="ECO:0007669"/>
    <property type="project" value="TreeGrafter"/>
</dbReference>
<dbReference type="HOGENOM" id="CLU_005170_0_0_7"/>
<feature type="transmembrane region" description="Helical" evidence="6">
    <location>
        <begin position="185"/>
        <end position="204"/>
    </location>
</feature>
<dbReference type="eggNOG" id="COG0471">
    <property type="taxonomic scope" value="Bacteria"/>
</dbReference>
<dbReference type="RefSeq" id="WP_023927842.1">
    <property type="nucleotide sequence ID" value="NZ_KI669454.1"/>
</dbReference>
<feature type="domain" description="Citrate transporter-like" evidence="7">
    <location>
        <begin position="67"/>
        <end position="415"/>
    </location>
</feature>
<dbReference type="STRING" id="1357400.HMPREF2086_01116"/>
<dbReference type="PANTHER" id="PTHR10283">
    <property type="entry name" value="SOLUTE CARRIER FAMILY 13 MEMBER"/>
    <property type="match status" value="1"/>
</dbReference>
<dbReference type="GO" id="GO:0005886">
    <property type="term" value="C:plasma membrane"/>
    <property type="evidence" value="ECO:0007669"/>
    <property type="project" value="TreeGrafter"/>
</dbReference>
<feature type="transmembrane region" description="Helical" evidence="6">
    <location>
        <begin position="145"/>
        <end position="173"/>
    </location>
</feature>
<evidence type="ECO:0000256" key="1">
    <source>
        <dbReference type="ARBA" id="ARBA00004141"/>
    </source>
</evidence>
<proteinExistence type="predicted"/>